<dbReference type="PANTHER" id="PTHR36558">
    <property type="entry name" value="GLR1098 PROTEIN"/>
    <property type="match status" value="1"/>
</dbReference>
<name>A0ABX1CRD2_9SPHN</name>
<dbReference type="PANTHER" id="PTHR36558:SF1">
    <property type="entry name" value="RESTRICTION ENDONUCLEASE DOMAIN-CONTAINING PROTEIN-RELATED"/>
    <property type="match status" value="1"/>
</dbReference>
<sequence length="189" mass="20840">MATLALDPAYRRVTVREFLDMDFGGARAELEDGVIYMMAGGTEQHARIAGNIFAFLLGRLRGSGCRPYNSDLALQTADFTARLPDVSIYCGNPSAPENAKKRLLGDPQVVFEVLSPSTFAKDQKVKLEEYKALPGTREVILVDPDGELVRRVHRTDDGVWHDGWLAAGADLHLPSLDLTIPHAEMFARD</sequence>
<evidence type="ECO:0000313" key="3">
    <source>
        <dbReference type="Proteomes" id="UP000732399"/>
    </source>
</evidence>
<dbReference type="Gene3D" id="3.90.1570.10">
    <property type="entry name" value="tt1808, chain A"/>
    <property type="match status" value="1"/>
</dbReference>
<dbReference type="SUPFAM" id="SSF52980">
    <property type="entry name" value="Restriction endonuclease-like"/>
    <property type="match status" value="1"/>
</dbReference>
<evidence type="ECO:0000259" key="1">
    <source>
        <dbReference type="Pfam" id="PF05685"/>
    </source>
</evidence>
<dbReference type="InterPro" id="IPR008538">
    <property type="entry name" value="Uma2"/>
</dbReference>
<feature type="domain" description="Putative restriction endonuclease" evidence="1">
    <location>
        <begin position="16"/>
        <end position="160"/>
    </location>
</feature>
<dbReference type="Proteomes" id="UP000732399">
    <property type="component" value="Unassembled WGS sequence"/>
</dbReference>
<dbReference type="CDD" id="cd06260">
    <property type="entry name" value="DUF820-like"/>
    <property type="match status" value="1"/>
</dbReference>
<dbReference type="GO" id="GO:0004519">
    <property type="term" value="F:endonuclease activity"/>
    <property type="evidence" value="ECO:0007669"/>
    <property type="project" value="UniProtKB-KW"/>
</dbReference>
<evidence type="ECO:0000313" key="2">
    <source>
        <dbReference type="EMBL" id="NJR79218.1"/>
    </source>
</evidence>
<keyword evidence="2" id="KW-0378">Hydrolase</keyword>
<proteinExistence type="predicted"/>
<accession>A0ABX1CRD2</accession>
<dbReference type="Pfam" id="PF05685">
    <property type="entry name" value="Uma2"/>
    <property type="match status" value="1"/>
</dbReference>
<organism evidence="2 3">
    <name type="scientific">Sphingomonas corticis</name>
    <dbReference type="NCBI Taxonomy" id="2722791"/>
    <lineage>
        <taxon>Bacteria</taxon>
        <taxon>Pseudomonadati</taxon>
        <taxon>Pseudomonadota</taxon>
        <taxon>Alphaproteobacteria</taxon>
        <taxon>Sphingomonadales</taxon>
        <taxon>Sphingomonadaceae</taxon>
        <taxon>Sphingomonas</taxon>
    </lineage>
</organism>
<dbReference type="RefSeq" id="WP_168134769.1">
    <property type="nucleotide sequence ID" value="NZ_JAAVJH010000006.1"/>
</dbReference>
<reference evidence="2 3" key="1">
    <citation type="submission" date="2020-03" db="EMBL/GenBank/DDBJ databases">
        <authorList>
            <person name="Wang L."/>
            <person name="He N."/>
            <person name="Li Y."/>
            <person name="Fang Y."/>
            <person name="Zhang F."/>
        </authorList>
    </citation>
    <scope>NUCLEOTIDE SEQUENCE [LARGE SCALE GENOMIC DNA]</scope>
    <source>
        <strain evidence="2 3">36D10-4-7</strain>
    </source>
</reference>
<gene>
    <name evidence="2" type="ORF">HBH26_11545</name>
</gene>
<keyword evidence="3" id="KW-1185">Reference proteome</keyword>
<keyword evidence="2" id="KW-0255">Endonuclease</keyword>
<dbReference type="InterPro" id="IPR011335">
    <property type="entry name" value="Restrct_endonuc-II-like"/>
</dbReference>
<dbReference type="InterPro" id="IPR012296">
    <property type="entry name" value="Nuclease_put_TT1808"/>
</dbReference>
<keyword evidence="2" id="KW-0540">Nuclease</keyword>
<protein>
    <submittedName>
        <fullName evidence="2">Uma2 family endonuclease</fullName>
    </submittedName>
</protein>
<comment type="caution">
    <text evidence="2">The sequence shown here is derived from an EMBL/GenBank/DDBJ whole genome shotgun (WGS) entry which is preliminary data.</text>
</comment>
<dbReference type="EMBL" id="JAAVJH010000006">
    <property type="protein sequence ID" value="NJR79218.1"/>
    <property type="molecule type" value="Genomic_DNA"/>
</dbReference>